<feature type="compositionally biased region" description="Basic and acidic residues" evidence="1">
    <location>
        <begin position="47"/>
        <end position="59"/>
    </location>
</feature>
<dbReference type="InterPro" id="IPR007413">
    <property type="entry name" value="YcjX-like"/>
</dbReference>
<gene>
    <name evidence="2" type="ORF">B7H23_13785</name>
</gene>
<proteinExistence type="predicted"/>
<accession>A0A231UTU0</accession>
<comment type="caution">
    <text evidence="2">The sequence shown here is derived from an EMBL/GenBank/DDBJ whole genome shotgun (WGS) entry which is preliminary data.</text>
</comment>
<dbReference type="PANTHER" id="PTHR38605:SF1">
    <property type="entry name" value="ATPASE"/>
    <property type="match status" value="1"/>
</dbReference>
<dbReference type="Pfam" id="PF04317">
    <property type="entry name" value="DUF463"/>
    <property type="match status" value="1"/>
</dbReference>
<protein>
    <submittedName>
        <fullName evidence="2">Amino acid regulated cytosolic protein</fullName>
    </submittedName>
</protein>
<evidence type="ECO:0000313" key="3">
    <source>
        <dbReference type="Proteomes" id="UP000215405"/>
    </source>
</evidence>
<evidence type="ECO:0000256" key="1">
    <source>
        <dbReference type="SAM" id="MobiDB-lite"/>
    </source>
</evidence>
<dbReference type="Proteomes" id="UP000215405">
    <property type="component" value="Unassembled WGS sequence"/>
</dbReference>
<sequence>MGRTGRGPWHERRSGDLSGRTLSFRHRHLFRPDNRRGRQRIAAGRRPQSDDGRRGDRSFGRRRSGGQARAPGRFRRLRACGDRCRWTHRQRSSRYGLSSDVPATPGSKRPLARSLLNRGGRPYVGVADTADEEERGLARLTGIADEALIAVDTVMDRIAGLAEPTLRLGVTGLSRSGKTVFITALVHNLLHGGRLPLFEPQKTGRLRHAYLEPQPDDAVPRFQYEDHVAALVKERVWPESTRAISEMRLTVDYDAGSFMNRLFSGGRLSLDIVDYPGEWLLDLPLLGKDFEAFSREAIELARLPIRAKLAEPFLARLQTIEADKTASESDARELATLFTDYLRACRADELALSTLPPGRFLMPGDLEGSPALTFSPLLPSDGSPARDSLRAMMGRRYEAYKSHVVRPFFREHITRLDRQIVLIDAMQAMNAGADAVVDLERALTGLMECFRQGRFNAMTGLFSRKIDRLLIAATKADHIHHESHERLEAIVKRLVDKASQRASYHGAEVATLAMAAVRATREGTVQQNGHALPVISGVPIAGETIGDETFDGQARTAIFPGDLPPDPDAIFTRGKDGEPAHPIRFVRFRPPAVETTANGAALSLPHIRLDRAMQFLLGDRLV</sequence>
<evidence type="ECO:0000313" key="2">
    <source>
        <dbReference type="EMBL" id="OXS99250.1"/>
    </source>
</evidence>
<organism evidence="2 3">
    <name type="scientific">Notoacmeibacter marinus</name>
    <dbReference type="NCBI Taxonomy" id="1876515"/>
    <lineage>
        <taxon>Bacteria</taxon>
        <taxon>Pseudomonadati</taxon>
        <taxon>Pseudomonadota</taxon>
        <taxon>Alphaproteobacteria</taxon>
        <taxon>Hyphomicrobiales</taxon>
        <taxon>Notoacmeibacteraceae</taxon>
        <taxon>Notoacmeibacter</taxon>
    </lineage>
</organism>
<dbReference type="EMBL" id="NBYO01000003">
    <property type="protein sequence ID" value="OXS99250.1"/>
    <property type="molecule type" value="Genomic_DNA"/>
</dbReference>
<feature type="region of interest" description="Disordered" evidence="1">
    <location>
        <begin position="1"/>
        <end position="73"/>
    </location>
</feature>
<feature type="region of interest" description="Disordered" evidence="1">
    <location>
        <begin position="91"/>
        <end position="115"/>
    </location>
</feature>
<dbReference type="AlphaFoldDB" id="A0A231UTU0"/>
<reference evidence="3" key="1">
    <citation type="journal article" date="2017" name="Int. J. Syst. Evol. Microbiol.">
        <title>Notoacmeibacter marinus gen. nov., sp. nov., isolated from the gut of a limpet and proposal of Notoacmeibacteraceae fam. nov. in the order Rhizobiales of the class Alphaproteobacteria.</title>
        <authorList>
            <person name="Huang Z."/>
            <person name="Guo F."/>
            <person name="Lai Q."/>
        </authorList>
    </citation>
    <scope>NUCLEOTIDE SEQUENCE [LARGE SCALE GENOMIC DNA]</scope>
    <source>
        <strain evidence="3">XMTR2A4</strain>
    </source>
</reference>
<keyword evidence="3" id="KW-1185">Reference proteome</keyword>
<name>A0A231UTU0_9HYPH</name>
<dbReference type="PANTHER" id="PTHR38605">
    <property type="entry name" value="ATPASE-RELATED"/>
    <property type="match status" value="1"/>
</dbReference>